<dbReference type="Gene3D" id="1.10.3210.10">
    <property type="entry name" value="Hypothetical protein af1432"/>
    <property type="match status" value="1"/>
</dbReference>
<sequence>MLRVVDAHADLADDPGAVRLAAWYHDAVYDPRGADNEGASAQLAAATLASLGADNVDEVVRLVRLTAGHAPTAEDRNGRLLCDADLAVLAGTPQEYDAYAAAVRREYAHVPDELFRAGRSAVLRQLRDLPTLYRAVPDRAAWDSRARANLDRELTSLMEPAP</sequence>
<proteinExistence type="predicted"/>
<dbReference type="InterPro" id="IPR009218">
    <property type="entry name" value="HD_phosphohydro"/>
</dbReference>
<reference evidence="1" key="1">
    <citation type="submission" date="2021-01" db="EMBL/GenBank/DDBJ databases">
        <title>Whole genome shotgun sequence of Virgisporangium aliadipatigenens NBRC 105644.</title>
        <authorList>
            <person name="Komaki H."/>
            <person name="Tamura T."/>
        </authorList>
    </citation>
    <scope>NUCLEOTIDE SEQUENCE</scope>
    <source>
        <strain evidence="1">NBRC 105644</strain>
    </source>
</reference>
<gene>
    <name evidence="1" type="ORF">Val02_84710</name>
</gene>
<comment type="caution">
    <text evidence="1">The sequence shown here is derived from an EMBL/GenBank/DDBJ whole genome shotgun (WGS) entry which is preliminary data.</text>
</comment>
<evidence type="ECO:0008006" key="3">
    <source>
        <dbReference type="Google" id="ProtNLM"/>
    </source>
</evidence>
<dbReference type="SUPFAM" id="SSF109604">
    <property type="entry name" value="HD-domain/PDEase-like"/>
    <property type="match status" value="1"/>
</dbReference>
<name>A0A8J3YXH6_9ACTN</name>
<dbReference type="EMBL" id="BOPF01000051">
    <property type="protein sequence ID" value="GIJ51585.1"/>
    <property type="molecule type" value="Genomic_DNA"/>
</dbReference>
<dbReference type="PANTHER" id="PTHR21174">
    <property type="match status" value="1"/>
</dbReference>
<evidence type="ECO:0000313" key="1">
    <source>
        <dbReference type="EMBL" id="GIJ51585.1"/>
    </source>
</evidence>
<keyword evidence="2" id="KW-1185">Reference proteome</keyword>
<dbReference type="RefSeq" id="WP_239153756.1">
    <property type="nucleotide sequence ID" value="NZ_BOPF01000051.1"/>
</dbReference>
<dbReference type="AlphaFoldDB" id="A0A8J3YXH6"/>
<dbReference type="PANTHER" id="PTHR21174:SF0">
    <property type="entry name" value="HD PHOSPHOHYDROLASE FAMILY PROTEIN-RELATED"/>
    <property type="match status" value="1"/>
</dbReference>
<dbReference type="Proteomes" id="UP000619260">
    <property type="component" value="Unassembled WGS sequence"/>
</dbReference>
<protein>
    <recommendedName>
        <fullName evidence="3">Metal-dependent phosphohydrolase</fullName>
    </recommendedName>
</protein>
<evidence type="ECO:0000313" key="2">
    <source>
        <dbReference type="Proteomes" id="UP000619260"/>
    </source>
</evidence>
<accession>A0A8J3YXH6</accession>
<organism evidence="1 2">
    <name type="scientific">Virgisporangium aliadipatigenens</name>
    <dbReference type="NCBI Taxonomy" id="741659"/>
    <lineage>
        <taxon>Bacteria</taxon>
        <taxon>Bacillati</taxon>
        <taxon>Actinomycetota</taxon>
        <taxon>Actinomycetes</taxon>
        <taxon>Micromonosporales</taxon>
        <taxon>Micromonosporaceae</taxon>
        <taxon>Virgisporangium</taxon>
    </lineage>
</organism>
<dbReference type="PIRSF" id="PIRSF035170">
    <property type="entry name" value="HD_phosphohydro"/>
    <property type="match status" value="1"/>
</dbReference>